<evidence type="ECO:0000313" key="6">
    <source>
        <dbReference type="EMBL" id="KAF7256950.1"/>
    </source>
</evidence>
<dbReference type="SUPFAM" id="SSF52518">
    <property type="entry name" value="Thiamin diphosphate-binding fold (THDP-binding)"/>
    <property type="match status" value="1"/>
</dbReference>
<keyword evidence="3" id="KW-0560">Oxidoreductase</keyword>
<dbReference type="PANTHER" id="PTHR11516">
    <property type="entry name" value="PYRUVATE DEHYDROGENASE E1 COMPONENT, ALPHA SUBUNIT BACTERIAL AND ORGANELLAR"/>
    <property type="match status" value="1"/>
</dbReference>
<dbReference type="InterPro" id="IPR029061">
    <property type="entry name" value="THDP-binding"/>
</dbReference>
<dbReference type="InterPro" id="IPR050642">
    <property type="entry name" value="PDH_E1_Alpha_Subunit"/>
</dbReference>
<reference evidence="6" key="1">
    <citation type="submission" date="2019-07" db="EMBL/GenBank/DDBJ databases">
        <title>Annotation for the trematode Paragonimus miyazaki's.</title>
        <authorList>
            <person name="Choi Y.-J."/>
        </authorList>
    </citation>
    <scope>NUCLEOTIDE SEQUENCE</scope>
    <source>
        <strain evidence="6">Japan</strain>
    </source>
</reference>
<dbReference type="EMBL" id="JTDE01002739">
    <property type="protein sequence ID" value="KAF7256950.1"/>
    <property type="molecule type" value="Genomic_DNA"/>
</dbReference>
<dbReference type="Pfam" id="PF00676">
    <property type="entry name" value="E1_dh"/>
    <property type="match status" value="1"/>
</dbReference>
<name>A0A8S9YV15_9TREM</name>
<dbReference type="OrthoDB" id="10256198at2759"/>
<evidence type="ECO:0000256" key="4">
    <source>
        <dbReference type="ARBA" id="ARBA00023052"/>
    </source>
</evidence>
<evidence type="ECO:0000256" key="2">
    <source>
        <dbReference type="ARBA" id="ARBA00022946"/>
    </source>
</evidence>
<evidence type="ECO:0000259" key="5">
    <source>
        <dbReference type="Pfam" id="PF00676"/>
    </source>
</evidence>
<evidence type="ECO:0000313" key="7">
    <source>
        <dbReference type="Proteomes" id="UP000822476"/>
    </source>
</evidence>
<feature type="domain" description="Dehydrogenase E1 component" evidence="5">
    <location>
        <begin position="34"/>
        <end position="92"/>
    </location>
</feature>
<keyword evidence="2" id="KW-0809">Transit peptide</keyword>
<dbReference type="GO" id="GO:0006086">
    <property type="term" value="P:pyruvate decarboxylation to acetyl-CoA"/>
    <property type="evidence" value="ECO:0007669"/>
    <property type="project" value="TreeGrafter"/>
</dbReference>
<evidence type="ECO:0000256" key="3">
    <source>
        <dbReference type="ARBA" id="ARBA00023002"/>
    </source>
</evidence>
<sequence>MMTLELMILSIDYYCLEDDLLFDYLLLIDTGSQSDGMDVLAVRETIRLASDWIINGTGRILMEADTYRYFGHSMSDLGTSYRTRDKVDQVRK</sequence>
<keyword evidence="7" id="KW-1185">Reference proteome</keyword>
<proteinExistence type="predicted"/>
<comment type="cofactor">
    <cofactor evidence="1">
        <name>thiamine diphosphate</name>
        <dbReference type="ChEBI" id="CHEBI:58937"/>
    </cofactor>
</comment>
<accession>A0A8S9YV15</accession>
<comment type="caution">
    <text evidence="6">The sequence shown here is derived from an EMBL/GenBank/DDBJ whole genome shotgun (WGS) entry which is preliminary data.</text>
</comment>
<evidence type="ECO:0000256" key="1">
    <source>
        <dbReference type="ARBA" id="ARBA00001964"/>
    </source>
</evidence>
<gene>
    <name evidence="6" type="ORF">EG68_05933</name>
</gene>
<dbReference type="InterPro" id="IPR001017">
    <property type="entry name" value="DH_E1"/>
</dbReference>
<dbReference type="PANTHER" id="PTHR11516:SF60">
    <property type="entry name" value="PYRUVATE DEHYDROGENASE E1 COMPONENT SUBUNIT ALPHA"/>
    <property type="match status" value="1"/>
</dbReference>
<protein>
    <recommendedName>
        <fullName evidence="5">Dehydrogenase E1 component domain-containing protein</fullName>
    </recommendedName>
</protein>
<dbReference type="Proteomes" id="UP000822476">
    <property type="component" value="Unassembled WGS sequence"/>
</dbReference>
<dbReference type="AlphaFoldDB" id="A0A8S9YV15"/>
<dbReference type="GO" id="GO:0004739">
    <property type="term" value="F:pyruvate dehydrogenase (acetyl-transferring) activity"/>
    <property type="evidence" value="ECO:0007669"/>
    <property type="project" value="TreeGrafter"/>
</dbReference>
<keyword evidence="4" id="KW-0786">Thiamine pyrophosphate</keyword>
<organism evidence="6 7">
    <name type="scientific">Paragonimus skrjabini miyazakii</name>
    <dbReference type="NCBI Taxonomy" id="59628"/>
    <lineage>
        <taxon>Eukaryota</taxon>
        <taxon>Metazoa</taxon>
        <taxon>Spiralia</taxon>
        <taxon>Lophotrochozoa</taxon>
        <taxon>Platyhelminthes</taxon>
        <taxon>Trematoda</taxon>
        <taxon>Digenea</taxon>
        <taxon>Plagiorchiida</taxon>
        <taxon>Troglotremata</taxon>
        <taxon>Troglotrematidae</taxon>
        <taxon>Paragonimus</taxon>
    </lineage>
</organism>
<dbReference type="Gene3D" id="3.40.50.970">
    <property type="match status" value="1"/>
</dbReference>